<dbReference type="SUPFAM" id="SSF101960">
    <property type="entry name" value="Stabilizer of iron transporter SufD"/>
    <property type="match status" value="1"/>
</dbReference>
<feature type="domain" description="SUF system FeS cluster assembly SufBD N-terminal" evidence="3">
    <location>
        <begin position="9"/>
        <end position="171"/>
    </location>
</feature>
<dbReference type="NCBIfam" id="TIGR01981">
    <property type="entry name" value="sufD"/>
    <property type="match status" value="1"/>
</dbReference>
<dbReference type="Proteomes" id="UP000504724">
    <property type="component" value="Chromosome"/>
</dbReference>
<gene>
    <name evidence="4" type="primary">sufD</name>
    <name evidence="4" type="ORF">HQN79_03590</name>
</gene>
<dbReference type="PANTHER" id="PTHR43575:SF1">
    <property type="entry name" value="PROTEIN ABCI7, CHLOROPLASTIC"/>
    <property type="match status" value="1"/>
</dbReference>
<dbReference type="KEGG" id="txa:HQN79_03590"/>
<organism evidence="4 5">
    <name type="scientific">Thiomicrorhabdus xiamenensis</name>
    <dbReference type="NCBI Taxonomy" id="2739063"/>
    <lineage>
        <taxon>Bacteria</taxon>
        <taxon>Pseudomonadati</taxon>
        <taxon>Pseudomonadota</taxon>
        <taxon>Gammaproteobacteria</taxon>
        <taxon>Thiotrichales</taxon>
        <taxon>Piscirickettsiaceae</taxon>
        <taxon>Thiomicrorhabdus</taxon>
    </lineage>
</organism>
<dbReference type="InterPro" id="IPR011542">
    <property type="entry name" value="SUF_FeS_clus_asmbl_SufD"/>
</dbReference>
<evidence type="ECO:0000313" key="4">
    <source>
        <dbReference type="EMBL" id="QKI88712.1"/>
    </source>
</evidence>
<dbReference type="InterPro" id="IPR000825">
    <property type="entry name" value="SUF_FeS_clus_asmbl_SufBD_core"/>
</dbReference>
<sequence length="440" mass="49421">MAKKLSPVAQQARDFYLQQAQAKSAAENGFLKQIRDNAQAKFSAEAFPTAKDEDWKYTKLTGFIQHHFSTAGTSEAVADKVQSYMPGFPVIKLVFVDGWFSESLSDDLSELPKGISLESFSDTLSMNSALDQLFADEERILSEPFGCMNSMLMNDGFSLQLADNTTLELPLFILHLQTKAEHLSAVRNRIDVGQNAEVTLVERYVSLHSEGAGCNNIVTEINVAKHARVKQVILQQQNGESYYFNNQFITQAQESHFNTFFASTGCVVSRHQNHLYMDGERIENSQNSACIASGKQTVDSRTYTEHNQEWGFSRQLHKYVLDDDAVGVFDGMIRVDQQAQKTDGQMDNKNLLLSDKAKMDAKPKLEIYADDVQCSHGSATGQIDKNQIFYLKARGIDKANAMRMITKAFLLEPAEEIADEQIRHWVMSELETALEKTHLA</sequence>
<feature type="domain" description="SUF system FeS cluster assembly SufBD core" evidence="2">
    <location>
        <begin position="177"/>
        <end position="409"/>
    </location>
</feature>
<reference evidence="4 5" key="1">
    <citation type="submission" date="2020-05" db="EMBL/GenBank/DDBJ databases">
        <title>Thiomicrorhabdus sediminis sp.nov. and Thiomicrorhabdus xiamenensis sp.nov., novel sulfur-oxidizing bacteria isolated from coastal sediment.</title>
        <authorList>
            <person name="Liu X."/>
        </authorList>
    </citation>
    <scope>NUCLEOTIDE SEQUENCE [LARGE SCALE GENOMIC DNA]</scope>
    <source>
        <strain evidence="4 5">G2</strain>
    </source>
</reference>
<dbReference type="Pfam" id="PF01458">
    <property type="entry name" value="SUFBD_core"/>
    <property type="match status" value="1"/>
</dbReference>
<proteinExistence type="inferred from homology"/>
<keyword evidence="5" id="KW-1185">Reference proteome</keyword>
<protein>
    <submittedName>
        <fullName evidence="4">Fe-S cluster assembly protein SufD</fullName>
    </submittedName>
</protein>
<accession>A0A7D4NQB2</accession>
<name>A0A7D4NQB2_9GAMM</name>
<evidence type="ECO:0000259" key="3">
    <source>
        <dbReference type="Pfam" id="PF19295"/>
    </source>
</evidence>
<dbReference type="AlphaFoldDB" id="A0A7D4NQB2"/>
<dbReference type="InterPro" id="IPR055346">
    <property type="entry name" value="Fe-S_cluster_assembly_SufBD"/>
</dbReference>
<dbReference type="PANTHER" id="PTHR43575">
    <property type="entry name" value="PROTEIN ABCI7, CHLOROPLASTIC"/>
    <property type="match status" value="1"/>
</dbReference>
<dbReference type="InterPro" id="IPR045595">
    <property type="entry name" value="SufBD_N"/>
</dbReference>
<evidence type="ECO:0000256" key="1">
    <source>
        <dbReference type="ARBA" id="ARBA00043967"/>
    </source>
</evidence>
<dbReference type="RefSeq" id="WP_173284325.1">
    <property type="nucleotide sequence ID" value="NZ_CP054020.1"/>
</dbReference>
<dbReference type="GO" id="GO:0016226">
    <property type="term" value="P:iron-sulfur cluster assembly"/>
    <property type="evidence" value="ECO:0007669"/>
    <property type="project" value="InterPro"/>
</dbReference>
<dbReference type="InterPro" id="IPR037284">
    <property type="entry name" value="SUF_FeS_clus_asmbl_SufBD_sf"/>
</dbReference>
<comment type="similarity">
    <text evidence="1">Belongs to the iron-sulfur cluster assembly SufBD family.</text>
</comment>
<evidence type="ECO:0000313" key="5">
    <source>
        <dbReference type="Proteomes" id="UP000504724"/>
    </source>
</evidence>
<dbReference type="Pfam" id="PF19295">
    <property type="entry name" value="SufBD_N"/>
    <property type="match status" value="1"/>
</dbReference>
<dbReference type="EMBL" id="CP054020">
    <property type="protein sequence ID" value="QKI88712.1"/>
    <property type="molecule type" value="Genomic_DNA"/>
</dbReference>
<evidence type="ECO:0000259" key="2">
    <source>
        <dbReference type="Pfam" id="PF01458"/>
    </source>
</evidence>